<evidence type="ECO:0000313" key="12">
    <source>
        <dbReference type="EMBL" id="BAQ48288.1"/>
    </source>
</evidence>
<feature type="binding site" evidence="9">
    <location>
        <position position="291"/>
    </location>
    <ligand>
        <name>ATP</name>
        <dbReference type="ChEBI" id="CHEBI:30616"/>
    </ligand>
</feature>
<dbReference type="CDD" id="cd01991">
    <property type="entry name" value="Asn_synthase_B_C"/>
    <property type="match status" value="1"/>
</dbReference>
<accession>A0A0C6FIG1</accession>
<evidence type="ECO:0000256" key="5">
    <source>
        <dbReference type="ARBA" id="ARBA00022840"/>
    </source>
</evidence>
<name>A0A0C6FIG1_9HYPH</name>
<dbReference type="SUPFAM" id="SSF52402">
    <property type="entry name" value="Adenine nucleotide alpha hydrolases-like"/>
    <property type="match status" value="1"/>
</dbReference>
<evidence type="ECO:0000256" key="7">
    <source>
        <dbReference type="ARBA" id="ARBA00048741"/>
    </source>
</evidence>
<evidence type="ECO:0000256" key="2">
    <source>
        <dbReference type="ARBA" id="ARBA00005752"/>
    </source>
</evidence>
<dbReference type="InterPro" id="IPR051786">
    <property type="entry name" value="ASN_synthetase/amidase"/>
</dbReference>
<dbReference type="PANTHER" id="PTHR43284">
    <property type="entry name" value="ASPARAGINE SYNTHETASE (GLUTAMINE-HYDROLYZING)"/>
    <property type="match status" value="1"/>
</dbReference>
<dbReference type="GO" id="GO:0005524">
    <property type="term" value="F:ATP binding"/>
    <property type="evidence" value="ECO:0007669"/>
    <property type="project" value="UniProtKB-KW"/>
</dbReference>
<dbReference type="GO" id="GO:0004066">
    <property type="term" value="F:asparagine synthase (glutamine-hydrolyzing) activity"/>
    <property type="evidence" value="ECO:0007669"/>
    <property type="project" value="UniProtKB-EC"/>
</dbReference>
<organism evidence="12 13">
    <name type="scientific">Methylobacterium aquaticum</name>
    <dbReference type="NCBI Taxonomy" id="270351"/>
    <lineage>
        <taxon>Bacteria</taxon>
        <taxon>Pseudomonadati</taxon>
        <taxon>Pseudomonadota</taxon>
        <taxon>Alphaproteobacteria</taxon>
        <taxon>Hyphomicrobiales</taxon>
        <taxon>Methylobacteriaceae</taxon>
        <taxon>Methylobacterium</taxon>
    </lineage>
</organism>
<dbReference type="PIRSF" id="PIRSF001589">
    <property type="entry name" value="Asn_synthetase_glu-h"/>
    <property type="match status" value="1"/>
</dbReference>
<dbReference type="Gene3D" id="3.60.20.10">
    <property type="entry name" value="Glutamine Phosphoribosylpyrophosphate, subunit 1, domain 1"/>
    <property type="match status" value="1"/>
</dbReference>
<keyword evidence="4 9" id="KW-0547">Nucleotide-binding</keyword>
<dbReference type="Pfam" id="PF13537">
    <property type="entry name" value="GATase_7"/>
    <property type="match status" value="1"/>
</dbReference>
<evidence type="ECO:0000256" key="8">
    <source>
        <dbReference type="PIRSR" id="PIRSR001589-1"/>
    </source>
</evidence>
<dbReference type="NCBIfam" id="TIGR01536">
    <property type="entry name" value="asn_synth_AEB"/>
    <property type="match status" value="1"/>
</dbReference>
<keyword evidence="8" id="KW-0061">Asparagine biosynthesis</keyword>
<proteinExistence type="inferred from homology"/>
<sequence>MCGVVGYVGDPGPEDGLSLLRGLCGALRHRGPDDDGVLLLDGAGLGHTRLAVVDIEGGRQPMASRDGHVSVSFNGEIFNYVELRRELEDRGRRFRTTSDTEVLLQLYEEYGPDCVSRLNGDFAFAIWDARQRRMVMARDRIGVRPLFVTRRAGLVVFASEIKALLTVPGVRAEIDPIALDQIFTLWAPIPPRTAFKDIEELPPAHMLIVEDGRASLSAYWELAFPRRGEVRPARDEAAWRDEVRALLEDATAIRMRSDVPVGAYLSGGLDSAAVAALAARLAPAGLNTFSVTFDSAEHDESAFQAVMVDRLGTRHRSVACGGGAIARAFAAVVAHAERPILRTAPAPLYLLSGLVRESGMKVVLTGEGADEIFAGYDLFKEAKLRRFCARQPASRRRPQLLRRLYPYLPGLQQQTPESLAAFFGSDADMVDDPLHSHRPRLRGTAATKMFFGADLRATLRDYDAAAELVSRLPEAFREWHPLHQAQYLETRFLLPGYILSSQGDRMAMAHGVEGRFPFLDHRLVELAATIPPEMKLRGLREKHILREAVRDCLPAAILDRPKQPYRAPDSAAFFAPGEPDTVSVLLEPEAVRAAGLFNPAAVARLADKCRRGRGRGFRDNAAFVGILSTQLWHRTFVERRESGALPRPRATAL</sequence>
<dbReference type="Gene3D" id="3.40.50.620">
    <property type="entry name" value="HUPs"/>
    <property type="match status" value="1"/>
</dbReference>
<dbReference type="InterPro" id="IPR001962">
    <property type="entry name" value="Asn_synthase"/>
</dbReference>
<dbReference type="PROSITE" id="PS51278">
    <property type="entry name" value="GATASE_TYPE_2"/>
    <property type="match status" value="1"/>
</dbReference>
<keyword evidence="8" id="KW-0028">Amino-acid biosynthesis</keyword>
<dbReference type="PATRIC" id="fig|270351.10.peg.5219"/>
<dbReference type="InterPro" id="IPR006426">
    <property type="entry name" value="Asn_synth_AEB"/>
</dbReference>
<keyword evidence="6 8" id="KW-0315">Glutamine amidotransferase</keyword>
<dbReference type="Pfam" id="PF00733">
    <property type="entry name" value="Asn_synthase"/>
    <property type="match status" value="1"/>
</dbReference>
<reference evidence="12 13" key="1">
    <citation type="journal article" date="2015" name="Genome Announc.">
        <title>Complete Genome Sequence of Methylobacterium aquaticum Strain 22A, Isolated from Racomitrium japonicum Moss.</title>
        <authorList>
            <person name="Tani A."/>
            <person name="Ogura Y."/>
            <person name="Hayashi T."/>
            <person name="Kimbara K."/>
        </authorList>
    </citation>
    <scope>NUCLEOTIDE SEQUENCE [LARGE SCALE GENOMIC DNA]</scope>
    <source>
        <strain evidence="12 13">MA-22A</strain>
    </source>
</reference>
<feature type="site" description="Important for beta-aspartyl-AMP intermediate formation" evidence="10">
    <location>
        <position position="367"/>
    </location>
</feature>
<feature type="active site" description="For GATase activity" evidence="8">
    <location>
        <position position="2"/>
    </location>
</feature>
<dbReference type="InterPro" id="IPR033738">
    <property type="entry name" value="AsnB_N"/>
</dbReference>
<dbReference type="InterPro" id="IPR029055">
    <property type="entry name" value="Ntn_hydrolases_N"/>
</dbReference>
<evidence type="ECO:0000259" key="11">
    <source>
        <dbReference type="PROSITE" id="PS51278"/>
    </source>
</evidence>
<comment type="pathway">
    <text evidence="1">Amino-acid biosynthesis; L-asparagine biosynthesis; L-asparagine from L-aspartate (L-Gln route): step 1/1.</text>
</comment>
<dbReference type="InterPro" id="IPR017932">
    <property type="entry name" value="GATase_2_dom"/>
</dbReference>
<dbReference type="CDD" id="cd00712">
    <property type="entry name" value="AsnB"/>
    <property type="match status" value="1"/>
</dbReference>
<comment type="catalytic activity">
    <reaction evidence="7">
        <text>L-aspartate + L-glutamine + ATP + H2O = L-asparagine + L-glutamate + AMP + diphosphate + H(+)</text>
        <dbReference type="Rhea" id="RHEA:12228"/>
        <dbReference type="ChEBI" id="CHEBI:15377"/>
        <dbReference type="ChEBI" id="CHEBI:15378"/>
        <dbReference type="ChEBI" id="CHEBI:29985"/>
        <dbReference type="ChEBI" id="CHEBI:29991"/>
        <dbReference type="ChEBI" id="CHEBI:30616"/>
        <dbReference type="ChEBI" id="CHEBI:33019"/>
        <dbReference type="ChEBI" id="CHEBI:58048"/>
        <dbReference type="ChEBI" id="CHEBI:58359"/>
        <dbReference type="ChEBI" id="CHEBI:456215"/>
        <dbReference type="EC" id="6.3.5.4"/>
    </reaction>
</comment>
<evidence type="ECO:0000256" key="3">
    <source>
        <dbReference type="ARBA" id="ARBA00012737"/>
    </source>
</evidence>
<evidence type="ECO:0000256" key="6">
    <source>
        <dbReference type="ARBA" id="ARBA00022962"/>
    </source>
</evidence>
<dbReference type="PANTHER" id="PTHR43284:SF1">
    <property type="entry name" value="ASPARAGINE SYNTHETASE"/>
    <property type="match status" value="1"/>
</dbReference>
<evidence type="ECO:0000256" key="9">
    <source>
        <dbReference type="PIRSR" id="PIRSR001589-2"/>
    </source>
</evidence>
<dbReference type="GO" id="GO:0005829">
    <property type="term" value="C:cytosol"/>
    <property type="evidence" value="ECO:0007669"/>
    <property type="project" value="TreeGrafter"/>
</dbReference>
<dbReference type="EMBL" id="AP014704">
    <property type="protein sequence ID" value="BAQ48288.1"/>
    <property type="molecule type" value="Genomic_DNA"/>
</dbReference>
<gene>
    <name evidence="12" type="primary">asnB</name>
    <name evidence="12" type="ORF">Maq22A_c27215</name>
</gene>
<dbReference type="STRING" id="270351.Maq22A_c27215"/>
<dbReference type="GO" id="GO:0006529">
    <property type="term" value="P:asparagine biosynthetic process"/>
    <property type="evidence" value="ECO:0007669"/>
    <property type="project" value="UniProtKB-KW"/>
</dbReference>
<feature type="domain" description="Glutamine amidotransferase type-2" evidence="11">
    <location>
        <begin position="2"/>
        <end position="212"/>
    </location>
</feature>
<dbReference type="OrthoDB" id="9763290at2"/>
<dbReference type="AlphaFoldDB" id="A0A0C6FIG1"/>
<evidence type="ECO:0000256" key="4">
    <source>
        <dbReference type="ARBA" id="ARBA00022741"/>
    </source>
</evidence>
<dbReference type="RefSeq" id="WP_060849050.1">
    <property type="nucleotide sequence ID" value="NZ_AP014704.1"/>
</dbReference>
<dbReference type="SUPFAM" id="SSF56235">
    <property type="entry name" value="N-terminal nucleophile aminohydrolases (Ntn hydrolases)"/>
    <property type="match status" value="1"/>
</dbReference>
<evidence type="ECO:0000256" key="10">
    <source>
        <dbReference type="PIRSR" id="PIRSR001589-3"/>
    </source>
</evidence>
<reference evidence="13" key="2">
    <citation type="submission" date="2015-01" db="EMBL/GenBank/DDBJ databases">
        <title>Complete genome sequence of Methylobacterium aquaticum strain 22A.</title>
        <authorList>
            <person name="Tani A."/>
            <person name="Ogura Y."/>
            <person name="Hayashi T."/>
        </authorList>
    </citation>
    <scope>NUCLEOTIDE SEQUENCE [LARGE SCALE GENOMIC DNA]</scope>
    <source>
        <strain evidence="13">MA-22A</strain>
    </source>
</reference>
<dbReference type="EC" id="6.3.5.4" evidence="3"/>
<feature type="binding site" evidence="9">
    <location>
        <position position="99"/>
    </location>
    <ligand>
        <name>L-glutamine</name>
        <dbReference type="ChEBI" id="CHEBI:58359"/>
    </ligand>
</feature>
<comment type="similarity">
    <text evidence="2">Belongs to the asparagine synthetase family.</text>
</comment>
<dbReference type="Proteomes" id="UP000061432">
    <property type="component" value="Chromosome"/>
</dbReference>
<evidence type="ECO:0000256" key="1">
    <source>
        <dbReference type="ARBA" id="ARBA00005187"/>
    </source>
</evidence>
<dbReference type="KEGG" id="maqu:Maq22A_c27215"/>
<evidence type="ECO:0000313" key="13">
    <source>
        <dbReference type="Proteomes" id="UP000061432"/>
    </source>
</evidence>
<keyword evidence="5 9" id="KW-0067">ATP-binding</keyword>
<protein>
    <recommendedName>
        <fullName evidence="3">asparagine synthase (glutamine-hydrolyzing)</fullName>
        <ecNumber evidence="3">6.3.5.4</ecNumber>
    </recommendedName>
</protein>
<dbReference type="InterPro" id="IPR014729">
    <property type="entry name" value="Rossmann-like_a/b/a_fold"/>
</dbReference>